<keyword evidence="9" id="KW-1185">Reference proteome</keyword>
<dbReference type="Proteomes" id="UP001567538">
    <property type="component" value="Unassembled WGS sequence"/>
</dbReference>
<evidence type="ECO:0000313" key="9">
    <source>
        <dbReference type="Proteomes" id="UP001567538"/>
    </source>
</evidence>
<proteinExistence type="predicted"/>
<dbReference type="PANTHER" id="PTHR31072:SF147">
    <property type="entry name" value="TRANSCRIPTION FACTOR TCP13"/>
    <property type="match status" value="1"/>
</dbReference>
<feature type="compositionally biased region" description="Basic and acidic residues" evidence="6">
    <location>
        <begin position="1"/>
        <end position="12"/>
    </location>
</feature>
<keyword evidence="4" id="KW-0804">Transcription</keyword>
<comment type="subcellular location">
    <subcellularLocation>
        <location evidence="1">Nucleus</location>
    </subcellularLocation>
</comment>
<feature type="domain" description="TCP" evidence="7">
    <location>
        <begin position="32"/>
        <end position="90"/>
    </location>
</feature>
<dbReference type="PANTHER" id="PTHR31072">
    <property type="entry name" value="TRANSCRIPTION FACTOR TCP4-RELATED"/>
    <property type="match status" value="1"/>
</dbReference>
<evidence type="ECO:0000256" key="5">
    <source>
        <dbReference type="ARBA" id="ARBA00023242"/>
    </source>
</evidence>
<feature type="region of interest" description="Disordered" evidence="6">
    <location>
        <begin position="1"/>
        <end position="20"/>
    </location>
</feature>
<sequence>MIGKDDLEEKSSGKMTSTWSRLNDRVARAMGGKDRHSKVCTVRGLRDRRVRLSVPTAIQLYDLQERLGLNQPSKVVDWLLDAAKNEIDDLPPLQIPPQMLNQSWIRNQEKVRQHDQFLLQNPSSFATLMNTSSSSSSYGRWDPSNLSLSQTPISLGLPAHQHQDFQSHHHQLLVYQASQPYFVHQINSLSDTKHPSFHTSDLSSSSHIVRPVDFNMTADLLPSQNSEVDDQNKRDHL</sequence>
<evidence type="ECO:0000313" key="8">
    <source>
        <dbReference type="EMBL" id="KAL1563179.1"/>
    </source>
</evidence>
<evidence type="ECO:0000256" key="3">
    <source>
        <dbReference type="ARBA" id="ARBA00023125"/>
    </source>
</evidence>
<dbReference type="PROSITE" id="PS51369">
    <property type="entry name" value="TCP"/>
    <property type="match status" value="1"/>
</dbReference>
<comment type="caution">
    <text evidence="8">The sequence shown here is derived from an EMBL/GenBank/DDBJ whole genome shotgun (WGS) entry which is preliminary data.</text>
</comment>
<evidence type="ECO:0000259" key="7">
    <source>
        <dbReference type="PROSITE" id="PS51369"/>
    </source>
</evidence>
<evidence type="ECO:0000256" key="4">
    <source>
        <dbReference type="ARBA" id="ARBA00023163"/>
    </source>
</evidence>
<dbReference type="GO" id="GO:0005634">
    <property type="term" value="C:nucleus"/>
    <property type="evidence" value="ECO:0007669"/>
    <property type="project" value="UniProtKB-SubCell"/>
</dbReference>
<dbReference type="InterPro" id="IPR017887">
    <property type="entry name" value="TF_TCP_subgr"/>
</dbReference>
<keyword evidence="3" id="KW-0238">DNA-binding</keyword>
<dbReference type="InterPro" id="IPR005333">
    <property type="entry name" value="Transcription_factor_TCP"/>
</dbReference>
<dbReference type="EMBL" id="JBEAFC010000003">
    <property type="protein sequence ID" value="KAL1563179.1"/>
    <property type="molecule type" value="Genomic_DNA"/>
</dbReference>
<gene>
    <name evidence="8" type="ORF">AAHA92_05676</name>
</gene>
<evidence type="ECO:0000256" key="2">
    <source>
        <dbReference type="ARBA" id="ARBA00023015"/>
    </source>
</evidence>
<dbReference type="AlphaFoldDB" id="A0ABD1I362"/>
<accession>A0ABD1I362</accession>
<dbReference type="Pfam" id="PF03634">
    <property type="entry name" value="TCP"/>
    <property type="match status" value="1"/>
</dbReference>
<protein>
    <submittedName>
        <fullName evidence="8">Transcription factor TCP24-like</fullName>
    </submittedName>
</protein>
<organism evidence="8 9">
    <name type="scientific">Salvia divinorum</name>
    <name type="common">Maria pastora</name>
    <name type="synonym">Diviner's sage</name>
    <dbReference type="NCBI Taxonomy" id="28513"/>
    <lineage>
        <taxon>Eukaryota</taxon>
        <taxon>Viridiplantae</taxon>
        <taxon>Streptophyta</taxon>
        <taxon>Embryophyta</taxon>
        <taxon>Tracheophyta</taxon>
        <taxon>Spermatophyta</taxon>
        <taxon>Magnoliopsida</taxon>
        <taxon>eudicotyledons</taxon>
        <taxon>Gunneridae</taxon>
        <taxon>Pentapetalae</taxon>
        <taxon>asterids</taxon>
        <taxon>lamiids</taxon>
        <taxon>Lamiales</taxon>
        <taxon>Lamiaceae</taxon>
        <taxon>Nepetoideae</taxon>
        <taxon>Mentheae</taxon>
        <taxon>Salviinae</taxon>
        <taxon>Salvia</taxon>
        <taxon>Salvia subgen. Calosphace</taxon>
    </lineage>
</organism>
<keyword evidence="2" id="KW-0805">Transcription regulation</keyword>
<reference evidence="8 9" key="1">
    <citation type="submission" date="2024-06" db="EMBL/GenBank/DDBJ databases">
        <title>A chromosome level genome sequence of Diviner's sage (Salvia divinorum).</title>
        <authorList>
            <person name="Ford S.A."/>
            <person name="Ro D.-K."/>
            <person name="Ness R.W."/>
            <person name="Phillips M.A."/>
        </authorList>
    </citation>
    <scope>NUCLEOTIDE SEQUENCE [LARGE SCALE GENOMIC DNA]</scope>
    <source>
        <strain evidence="8">SAF-2024a</strain>
        <tissue evidence="8">Leaf</tissue>
    </source>
</reference>
<dbReference type="GO" id="GO:0003677">
    <property type="term" value="F:DNA binding"/>
    <property type="evidence" value="ECO:0007669"/>
    <property type="project" value="UniProtKB-KW"/>
</dbReference>
<name>A0ABD1I362_SALDI</name>
<keyword evidence="5" id="KW-0539">Nucleus</keyword>
<evidence type="ECO:0000256" key="6">
    <source>
        <dbReference type="SAM" id="MobiDB-lite"/>
    </source>
</evidence>
<evidence type="ECO:0000256" key="1">
    <source>
        <dbReference type="ARBA" id="ARBA00004123"/>
    </source>
</evidence>